<organism evidence="10 11">
    <name type="scientific">Alkalibacterium kapii</name>
    <dbReference type="NCBI Taxonomy" id="426704"/>
    <lineage>
        <taxon>Bacteria</taxon>
        <taxon>Bacillati</taxon>
        <taxon>Bacillota</taxon>
        <taxon>Bacilli</taxon>
        <taxon>Lactobacillales</taxon>
        <taxon>Carnobacteriaceae</taxon>
        <taxon>Alkalibacterium</taxon>
    </lineage>
</organism>
<dbReference type="GO" id="GO:0000036">
    <property type="term" value="F:acyl carrier activity"/>
    <property type="evidence" value="ECO:0007669"/>
    <property type="project" value="TreeGrafter"/>
</dbReference>
<keyword evidence="6" id="KW-0443">Lipid metabolism</keyword>
<evidence type="ECO:0000313" key="11">
    <source>
        <dbReference type="Proteomes" id="UP000321662"/>
    </source>
</evidence>
<evidence type="ECO:0000256" key="5">
    <source>
        <dbReference type="ARBA" id="ARBA00022946"/>
    </source>
</evidence>
<protein>
    <submittedName>
        <fullName evidence="10">Acyl-ACP thioesterase</fullName>
    </submittedName>
</protein>
<evidence type="ECO:0000256" key="2">
    <source>
        <dbReference type="ARBA" id="ARBA00022516"/>
    </source>
</evidence>
<dbReference type="GO" id="GO:0016297">
    <property type="term" value="F:fatty acyl-[ACP] hydrolase activity"/>
    <property type="evidence" value="ECO:0007669"/>
    <property type="project" value="InterPro"/>
</dbReference>
<keyword evidence="5" id="KW-0809">Transit peptide</keyword>
<dbReference type="AlphaFoldDB" id="A0A511AR18"/>
<keyword evidence="4" id="KW-0276">Fatty acid metabolism</keyword>
<dbReference type="CDD" id="cd00586">
    <property type="entry name" value="4HBT"/>
    <property type="match status" value="1"/>
</dbReference>
<dbReference type="InterPro" id="IPR002864">
    <property type="entry name" value="Acyl-ACP_thioesterase_NHD"/>
</dbReference>
<evidence type="ECO:0000256" key="3">
    <source>
        <dbReference type="ARBA" id="ARBA00022801"/>
    </source>
</evidence>
<keyword evidence="11" id="KW-1185">Reference proteome</keyword>
<dbReference type="Pfam" id="PF01643">
    <property type="entry name" value="Acyl-ACP_TE"/>
    <property type="match status" value="1"/>
</dbReference>
<evidence type="ECO:0000256" key="7">
    <source>
        <dbReference type="ARBA" id="ARBA00023160"/>
    </source>
</evidence>
<comment type="similarity">
    <text evidence="1">Belongs to the acyl-ACP thioesterase family.</text>
</comment>
<keyword evidence="2" id="KW-0444">Lipid biosynthesis</keyword>
<evidence type="ECO:0000256" key="4">
    <source>
        <dbReference type="ARBA" id="ARBA00022832"/>
    </source>
</evidence>
<dbReference type="RefSeq" id="WP_146922791.1">
    <property type="nucleotide sequence ID" value="NZ_BJUY01000001.1"/>
</dbReference>
<dbReference type="EMBL" id="BJUY01000001">
    <property type="protein sequence ID" value="GEK90526.1"/>
    <property type="molecule type" value="Genomic_DNA"/>
</dbReference>
<dbReference type="SUPFAM" id="SSF54637">
    <property type="entry name" value="Thioesterase/thiol ester dehydrase-isomerase"/>
    <property type="match status" value="2"/>
</dbReference>
<reference evidence="10 11" key="1">
    <citation type="submission" date="2019-07" db="EMBL/GenBank/DDBJ databases">
        <title>Whole genome shotgun sequence of Alkalibacterium kapii NBRC 103247.</title>
        <authorList>
            <person name="Hosoyama A."/>
            <person name="Uohara A."/>
            <person name="Ohji S."/>
            <person name="Ichikawa N."/>
        </authorList>
    </citation>
    <scope>NUCLEOTIDE SEQUENCE [LARGE SCALE GENOMIC DNA]</scope>
    <source>
        <strain evidence="10 11">NBRC 103247</strain>
    </source>
</reference>
<sequence length="250" mass="29570">MNHYKQKETIPYYMCDRNHQLTLSMLVNLLIEVSENHSALLGREESYMENLDISWIILRYEFKIDRLPDAKEKIEIETFATEYNKLFTYRTFIVRDNQNNQLIEVKVTFALMDHATRKMVRIPNEVVAPYAALFSRRIRRELKPHEIDKSQIDEKSYEVRYFDIDTNNHVNNSKYIEWLLDSLNSAFLKTHAIRHGIITFDKEVKEGNTVTSKVSKRLTDELFTDHRIEVDGTTHASASFKWTEKSEKGV</sequence>
<dbReference type="InterPro" id="IPR049427">
    <property type="entry name" value="Acyl-ACP_TE_C"/>
</dbReference>
<name>A0A511AR18_9LACT</name>
<gene>
    <name evidence="10" type="ORF">AKA01nite_01480</name>
</gene>
<dbReference type="Gene3D" id="3.10.129.10">
    <property type="entry name" value="Hotdog Thioesterase"/>
    <property type="match status" value="1"/>
</dbReference>
<feature type="domain" description="Acyl-ACP thioesterase N-terminal hotdog" evidence="8">
    <location>
        <begin position="2"/>
        <end position="130"/>
    </location>
</feature>
<feature type="domain" description="Acyl-ACP thioesterase-like C-terminal" evidence="9">
    <location>
        <begin position="150"/>
        <end position="243"/>
    </location>
</feature>
<evidence type="ECO:0000313" key="10">
    <source>
        <dbReference type="EMBL" id="GEK90526.1"/>
    </source>
</evidence>
<accession>A0A511AR18</accession>
<keyword evidence="3" id="KW-0378">Hydrolase</keyword>
<evidence type="ECO:0000256" key="1">
    <source>
        <dbReference type="ARBA" id="ARBA00006500"/>
    </source>
</evidence>
<comment type="caution">
    <text evidence="10">The sequence shown here is derived from an EMBL/GenBank/DDBJ whole genome shotgun (WGS) entry which is preliminary data.</text>
</comment>
<dbReference type="PANTHER" id="PTHR31727:SF6">
    <property type="entry name" value="OLEOYL-ACYL CARRIER PROTEIN THIOESTERASE 1, CHLOROPLASTIC"/>
    <property type="match status" value="1"/>
</dbReference>
<proteinExistence type="inferred from homology"/>
<dbReference type="InterPro" id="IPR029069">
    <property type="entry name" value="HotDog_dom_sf"/>
</dbReference>
<dbReference type="Pfam" id="PF20791">
    <property type="entry name" value="Acyl-ACP_TE_C"/>
    <property type="match status" value="1"/>
</dbReference>
<dbReference type="OrthoDB" id="9801517at2"/>
<keyword evidence="7" id="KW-0275">Fatty acid biosynthesis</keyword>
<dbReference type="Proteomes" id="UP000321662">
    <property type="component" value="Unassembled WGS sequence"/>
</dbReference>
<dbReference type="InterPro" id="IPR045023">
    <property type="entry name" value="FATA/B"/>
</dbReference>
<evidence type="ECO:0000259" key="9">
    <source>
        <dbReference type="Pfam" id="PF20791"/>
    </source>
</evidence>
<dbReference type="PANTHER" id="PTHR31727">
    <property type="entry name" value="OLEOYL-ACYL CARRIER PROTEIN THIOESTERASE 1, CHLOROPLASTIC"/>
    <property type="match status" value="1"/>
</dbReference>
<evidence type="ECO:0000259" key="8">
    <source>
        <dbReference type="Pfam" id="PF01643"/>
    </source>
</evidence>
<evidence type="ECO:0000256" key="6">
    <source>
        <dbReference type="ARBA" id="ARBA00023098"/>
    </source>
</evidence>